<keyword evidence="3" id="KW-0472">Membrane</keyword>
<evidence type="ECO:0000256" key="1">
    <source>
        <dbReference type="ARBA" id="ARBA00022737"/>
    </source>
</evidence>
<feature type="transmembrane region" description="Helical" evidence="3">
    <location>
        <begin position="1238"/>
        <end position="1261"/>
    </location>
</feature>
<dbReference type="AlphaFoldDB" id="A7SAC4"/>
<dbReference type="eggNOG" id="ENOG502QRT8">
    <property type="taxonomic scope" value="Eukaryota"/>
</dbReference>
<name>A7SAC4_NEMVE</name>
<protein>
    <recommendedName>
        <fullName evidence="4">Fibronectin type-III domain-containing protein</fullName>
    </recommendedName>
</protein>
<feature type="region of interest" description="Disordered" evidence="2">
    <location>
        <begin position="1208"/>
        <end position="1228"/>
    </location>
</feature>
<sequence length="1265" mass="139169">MSNDLKTSANGEEEEGRRVDLHTTSGETICLSFPVNENPLPKIIQLVDPDTGQTMLFPLDKNGVYNEVVENSERILNEVDASQHCQHCSCVHDEANGTSEFQRQSSDERLEKRREKLQKKLREKKGSVGEDGCSGHCHQMIQIPVQGLDHIRNSFSCDDESGDNSINHEQNKIDDLKIHKSPEVEIISSTCAKISWSAQVSNNSHLSGCKFELQSAAKNGGFKNIYSGTSMEHKETNLRPGTAYKFRLCAVKDKIRGEYSPEASAQTPCDVPSTPIPPHLANKTKTGFNIKWAAPSDNGSPITGYKLEWDEGLGDGTYTEIYYGPNRQYKLTHKLPPGTKCIFRVQAINEIGVSGFSKDLTTFTIAGVPDAPQAPILDRAGVAYLIISWNRPQCNGAEITEYLLEMEDESTQNKIDDLKIHKSPEVEIISSTCAKISWSAQVSNNSHLSGCKFELQSAAKNGGFKNIYSGTSMEHKETNLKPGTAYKFRLCAVKDKIRGEYSPEASAQTPCDVPSTPIPPHLANKTKTGFNIKWAVSAINCQGSGKWSETSVFTTVPERPARPFPPALQGKAKTSSFAVTWDPPGDTGGTPISKFVLEMDDGKGGPFKEVYGGMETERSFDGLLPGHHYRMRLACYSEGGISEWSRVVKLRTIPVCPGQANPPVLSKLHKALPNALHLNWDPPEYTGGAFISGYILEMEMEKLGVKEFREIYHGADHMCAVSGLQPGKAYSFRVRAVNEAGAGKVSRIAELSTAPGVPDAPRAPDTVCRSAAAIQITWEAGKVSRIAELSTAPGVPDAPRAPDTVCRSAAAIQITWEPPSTNGTPVTGYTLEYMDEGTFTELYTGTDLSYELRKDLLPANYYYFRLYTGTDLSYELRKGLLPANYYYFRLKALSAVGASLWSQVSTCQTPAASPAAVSSVRCVDQSSSHLRLRWKHPADNGAQITSYNIEIAGARNICYDVTGENEAGEEPPRVQEYDITDLQPSTAYRIRVQAVNKIGCGPFRSTRRERHGQLFHRVLGGGNRSSGEIVSSNSSRGQHVGKDQDFVWTIFNGATTSHKVGKLRERTEYDFRIQASNEAGTGSYSDVFTFMTTAQPPGAIKGLRAESVTASSFTVCWEPVQSVKRGDSVEYLLQRQHVGKDQDFVWAYQGSDTRFAYTSLPTGSEYRFRVCAVRHIAGGDFDATDSPSRGLKGVFSPVVSVRTQSMRRHRVSESSSRGDEDEEEVEVEERKSLTDTQWALIFFIGFALLSLGFAFVVPLLFGVSE</sequence>
<dbReference type="SUPFAM" id="SSF49265">
    <property type="entry name" value="Fibronectin type III"/>
    <property type="match status" value="7"/>
</dbReference>
<reference evidence="5 6" key="1">
    <citation type="journal article" date="2007" name="Science">
        <title>Sea anemone genome reveals ancestral eumetazoan gene repertoire and genomic organization.</title>
        <authorList>
            <person name="Putnam N.H."/>
            <person name="Srivastava M."/>
            <person name="Hellsten U."/>
            <person name="Dirks B."/>
            <person name="Chapman J."/>
            <person name="Salamov A."/>
            <person name="Terry A."/>
            <person name="Shapiro H."/>
            <person name="Lindquist E."/>
            <person name="Kapitonov V.V."/>
            <person name="Jurka J."/>
            <person name="Genikhovich G."/>
            <person name="Grigoriev I.V."/>
            <person name="Lucas S.M."/>
            <person name="Steele R.E."/>
            <person name="Finnerty J.R."/>
            <person name="Technau U."/>
            <person name="Martindale M.Q."/>
            <person name="Rokhsar D.S."/>
        </authorList>
    </citation>
    <scope>NUCLEOTIDE SEQUENCE [LARGE SCALE GENOMIC DNA]</scope>
    <source>
        <strain evidence="6">CH2 X CH6</strain>
    </source>
</reference>
<feature type="domain" description="Fibronectin type-III" evidence="4">
    <location>
        <begin position="1096"/>
        <end position="1206"/>
    </location>
</feature>
<dbReference type="FunCoup" id="A7SAC4">
    <property type="interactions" value="218"/>
</dbReference>
<feature type="domain" description="Fibronectin type-III" evidence="4">
    <location>
        <begin position="178"/>
        <end position="270"/>
    </location>
</feature>
<accession>A7SAC4</accession>
<dbReference type="SMART" id="SM00060">
    <property type="entry name" value="FN3"/>
    <property type="match status" value="9"/>
</dbReference>
<feature type="compositionally biased region" description="Polar residues" evidence="2">
    <location>
        <begin position="1"/>
        <end position="10"/>
    </location>
</feature>
<feature type="domain" description="Fibronectin type-III" evidence="4">
    <location>
        <begin position="798"/>
        <end position="912"/>
    </location>
</feature>
<keyword evidence="6" id="KW-1185">Reference proteome</keyword>
<dbReference type="PANTHER" id="PTHR13817">
    <property type="entry name" value="TITIN"/>
    <property type="match status" value="1"/>
</dbReference>
<keyword evidence="3" id="KW-1133">Transmembrane helix</keyword>
<evidence type="ECO:0000313" key="5">
    <source>
        <dbReference type="EMBL" id="EDO39347.1"/>
    </source>
</evidence>
<feature type="domain" description="Fibronectin type-III" evidence="4">
    <location>
        <begin position="420"/>
        <end position="512"/>
    </location>
</feature>
<feature type="domain" description="Fibronectin type-III" evidence="4">
    <location>
        <begin position="274"/>
        <end position="371"/>
    </location>
</feature>
<keyword evidence="3" id="KW-0812">Transmembrane</keyword>
<feature type="region of interest" description="Disordered" evidence="2">
    <location>
        <begin position="262"/>
        <end position="281"/>
    </location>
</feature>
<proteinExistence type="predicted"/>
<dbReference type="OMA" id="EWGQTEG"/>
<gene>
    <name evidence="5" type="ORF">NEMVEDRAFT_v1g243939</name>
</gene>
<dbReference type="InterPro" id="IPR050964">
    <property type="entry name" value="Striated_Muscle_Regulatory"/>
</dbReference>
<feature type="region of interest" description="Disordered" evidence="2">
    <location>
        <begin position="1"/>
        <end position="21"/>
    </location>
</feature>
<dbReference type="InterPro" id="IPR003961">
    <property type="entry name" value="FN3_dom"/>
</dbReference>
<feature type="domain" description="Fibronectin type-III" evidence="4">
    <location>
        <begin position="562"/>
        <end position="655"/>
    </location>
</feature>
<dbReference type="STRING" id="45351.A7SAC4"/>
<dbReference type="InterPro" id="IPR013783">
    <property type="entry name" value="Ig-like_fold"/>
</dbReference>
<dbReference type="HOGENOM" id="CLU_004152_1_0_1"/>
<dbReference type="CDD" id="cd00063">
    <property type="entry name" value="FN3"/>
    <property type="match status" value="8"/>
</dbReference>
<organism evidence="5 6">
    <name type="scientific">Nematostella vectensis</name>
    <name type="common">Starlet sea anemone</name>
    <dbReference type="NCBI Taxonomy" id="45351"/>
    <lineage>
        <taxon>Eukaryota</taxon>
        <taxon>Metazoa</taxon>
        <taxon>Cnidaria</taxon>
        <taxon>Anthozoa</taxon>
        <taxon>Hexacorallia</taxon>
        <taxon>Actiniaria</taxon>
        <taxon>Edwardsiidae</taxon>
        <taxon>Nematostella</taxon>
    </lineage>
</organism>
<evidence type="ECO:0000256" key="2">
    <source>
        <dbReference type="SAM" id="MobiDB-lite"/>
    </source>
</evidence>
<evidence type="ECO:0000259" key="4">
    <source>
        <dbReference type="PROSITE" id="PS50853"/>
    </source>
</evidence>
<dbReference type="PANTHER" id="PTHR13817:SF73">
    <property type="entry name" value="FIBRONECTIN TYPE-III DOMAIN-CONTAINING PROTEIN"/>
    <property type="match status" value="1"/>
</dbReference>
<dbReference type="PROSITE" id="PS50853">
    <property type="entry name" value="FN3"/>
    <property type="match status" value="8"/>
</dbReference>
<dbReference type="EMBL" id="DS469608">
    <property type="protein sequence ID" value="EDO39347.1"/>
    <property type="molecule type" value="Genomic_DNA"/>
</dbReference>
<evidence type="ECO:0000313" key="6">
    <source>
        <dbReference type="Proteomes" id="UP000001593"/>
    </source>
</evidence>
<dbReference type="PRINTS" id="PR00014">
    <property type="entry name" value="FNTYPEIII"/>
</dbReference>
<feature type="domain" description="Fibronectin type-III" evidence="4">
    <location>
        <begin position="916"/>
        <end position="1014"/>
    </location>
</feature>
<dbReference type="Pfam" id="PF00041">
    <property type="entry name" value="fn3"/>
    <property type="match status" value="8"/>
</dbReference>
<feature type="domain" description="Fibronectin type-III" evidence="4">
    <location>
        <begin position="662"/>
        <end position="756"/>
    </location>
</feature>
<evidence type="ECO:0000256" key="3">
    <source>
        <dbReference type="SAM" id="Phobius"/>
    </source>
</evidence>
<dbReference type="InParanoid" id="A7SAC4"/>
<keyword evidence="1" id="KW-0677">Repeat</keyword>
<dbReference type="Proteomes" id="UP000001593">
    <property type="component" value="Unassembled WGS sequence"/>
</dbReference>
<dbReference type="InterPro" id="IPR036116">
    <property type="entry name" value="FN3_sf"/>
</dbReference>
<dbReference type="Gene3D" id="2.60.40.10">
    <property type="entry name" value="Immunoglobulins"/>
    <property type="match status" value="11"/>
</dbReference>